<gene>
    <name evidence="1" type="ORF">CRG98_018776</name>
</gene>
<keyword evidence="2" id="KW-1185">Reference proteome</keyword>
<evidence type="ECO:0000313" key="2">
    <source>
        <dbReference type="Proteomes" id="UP000233551"/>
    </source>
</evidence>
<proteinExistence type="predicted"/>
<accession>A0A2I0JX27</accession>
<organism evidence="1 2">
    <name type="scientific">Punica granatum</name>
    <name type="common">Pomegranate</name>
    <dbReference type="NCBI Taxonomy" id="22663"/>
    <lineage>
        <taxon>Eukaryota</taxon>
        <taxon>Viridiplantae</taxon>
        <taxon>Streptophyta</taxon>
        <taxon>Embryophyta</taxon>
        <taxon>Tracheophyta</taxon>
        <taxon>Spermatophyta</taxon>
        <taxon>Magnoliopsida</taxon>
        <taxon>eudicotyledons</taxon>
        <taxon>Gunneridae</taxon>
        <taxon>Pentapetalae</taxon>
        <taxon>rosids</taxon>
        <taxon>malvids</taxon>
        <taxon>Myrtales</taxon>
        <taxon>Lythraceae</taxon>
        <taxon>Punica</taxon>
    </lineage>
</organism>
<reference evidence="1 2" key="1">
    <citation type="submission" date="2017-11" db="EMBL/GenBank/DDBJ databases">
        <title>De-novo sequencing of pomegranate (Punica granatum L.) genome.</title>
        <authorList>
            <person name="Akparov Z."/>
            <person name="Amiraslanov A."/>
            <person name="Hajiyeva S."/>
            <person name="Abbasov M."/>
            <person name="Kaur K."/>
            <person name="Hamwieh A."/>
            <person name="Solovyev V."/>
            <person name="Salamov A."/>
            <person name="Braich B."/>
            <person name="Kosarev P."/>
            <person name="Mahmoud A."/>
            <person name="Hajiyev E."/>
            <person name="Babayeva S."/>
            <person name="Izzatullayeva V."/>
            <person name="Mammadov A."/>
            <person name="Mammadov A."/>
            <person name="Sharifova S."/>
            <person name="Ojaghi J."/>
            <person name="Eynullazada K."/>
            <person name="Bayramov B."/>
            <person name="Abdulazimova A."/>
            <person name="Shahmuradov I."/>
        </authorList>
    </citation>
    <scope>NUCLEOTIDE SEQUENCE [LARGE SCALE GENOMIC DNA]</scope>
    <source>
        <strain evidence="2">cv. AG2017</strain>
        <tissue evidence="1">Leaf</tissue>
    </source>
</reference>
<sequence length="131" mass="14075">MQASKRDRAEPTKNVPSGVAKLFGPKCGLSLGPACALLDRAAWGCPPSLGRVTDTREKESPLIILRPEIRGRIGCPGSRGMEHLVVVKALICAEPESLCSGVHVTCGPISPHALSVLWFVRLACFIIYRVD</sequence>
<dbReference type="EMBL" id="PGOL01001107">
    <property type="protein sequence ID" value="PKI60845.1"/>
    <property type="molecule type" value="Genomic_DNA"/>
</dbReference>
<dbReference type="AlphaFoldDB" id="A0A2I0JX27"/>
<evidence type="ECO:0000313" key="1">
    <source>
        <dbReference type="EMBL" id="PKI60845.1"/>
    </source>
</evidence>
<name>A0A2I0JX27_PUNGR</name>
<dbReference type="Proteomes" id="UP000233551">
    <property type="component" value="Unassembled WGS sequence"/>
</dbReference>
<comment type="caution">
    <text evidence="1">The sequence shown here is derived from an EMBL/GenBank/DDBJ whole genome shotgun (WGS) entry which is preliminary data.</text>
</comment>
<protein>
    <submittedName>
        <fullName evidence="1">Uncharacterized protein</fullName>
    </submittedName>
</protein>